<dbReference type="OrthoDB" id="9766715at2"/>
<keyword evidence="3 4" id="KW-0786">Thiamine pyrophosphate</keyword>
<dbReference type="SUPFAM" id="SSF52518">
    <property type="entry name" value="Thiamin diphosphate-binding fold (THDP-binding)"/>
    <property type="match status" value="1"/>
</dbReference>
<comment type="cofactor">
    <cofactor evidence="1 4">
        <name>thiamine diphosphate</name>
        <dbReference type="ChEBI" id="CHEBI:58937"/>
    </cofactor>
</comment>
<evidence type="ECO:0000313" key="7">
    <source>
        <dbReference type="Proteomes" id="UP000195514"/>
    </source>
</evidence>
<dbReference type="CDD" id="cd02000">
    <property type="entry name" value="TPP_E1_PDC_ADC_BCADC"/>
    <property type="match status" value="1"/>
</dbReference>
<comment type="function">
    <text evidence="4">The branched-chain alpha-keto dehydrogenase complex catalyzes the overall conversion of alpha-keto acids to acyl-CoA and CO(2). It contains multiple copies of three enzymatic components: branched-chain alpha-keto acid decarboxylase (E1), lipoamide acyltransferase (E2) and lipoamide dehydrogenase (E3).</text>
</comment>
<feature type="domain" description="Dehydrogenase E1 component" evidence="5">
    <location>
        <begin position="17"/>
        <end position="311"/>
    </location>
</feature>
<evidence type="ECO:0000256" key="2">
    <source>
        <dbReference type="ARBA" id="ARBA00023002"/>
    </source>
</evidence>
<dbReference type="Gene3D" id="3.40.50.970">
    <property type="match status" value="1"/>
</dbReference>
<sequence length="327" mass="36073">MTLSKEQKIDMFWYLLLSRRLDERAWVLHRQGKIAFHISGIGQEAAQIGAVYAIKKGKDWLVPYYRDLAMVLAMGMTPAEFVRSLMGKTDEPTSGARQMPSHFSMRKANILSHSAPVATQSPHAAGIGLAIKLDGGDAVVLTTIGEGSTSQGEWYEAVNFAAIHNLPVIFLVENNHYAISVPQEKQMAVSSAADKACGLGLPGIEVDGTQMFEVYDAVAEAVKNARAGRGPSVIEAKMYRLTPHSSDDDDRSYRTREEVEAFKKKDPLLMMKNLYIEQGLITEEEYEELEEKAKQMVDAAVEEATRAPYPQGKDAATLVYAEEVNNG</sequence>
<dbReference type="InterPro" id="IPR029061">
    <property type="entry name" value="THDP-binding"/>
</dbReference>
<dbReference type="InterPro" id="IPR050771">
    <property type="entry name" value="Alpha-ketoacid_DH_E1_comp"/>
</dbReference>
<dbReference type="Pfam" id="PF00676">
    <property type="entry name" value="E1_dh"/>
    <property type="match status" value="1"/>
</dbReference>
<dbReference type="PANTHER" id="PTHR43380:SF1">
    <property type="entry name" value="2-OXOISOVALERATE DEHYDROGENASE SUBUNIT ALPHA, MITOCHONDRIAL"/>
    <property type="match status" value="1"/>
</dbReference>
<dbReference type="InterPro" id="IPR001017">
    <property type="entry name" value="DH_E1"/>
</dbReference>
<dbReference type="AlphaFoldDB" id="A0A1Y6K5K5"/>
<dbReference type="PANTHER" id="PTHR43380">
    <property type="entry name" value="2-OXOISOVALERATE DEHYDROGENASE SUBUNIT ALPHA, MITOCHONDRIAL"/>
    <property type="match status" value="1"/>
</dbReference>
<gene>
    <name evidence="6" type="primary">bfmBAA</name>
    <name evidence="6" type="ORF">CFX1CAM_0234</name>
</gene>
<comment type="similarity">
    <text evidence="4">Belongs to the BCKDHA family.</text>
</comment>
<proteinExistence type="inferred from homology"/>
<evidence type="ECO:0000259" key="5">
    <source>
        <dbReference type="Pfam" id="PF00676"/>
    </source>
</evidence>
<dbReference type="KEGG" id="abat:CFX1CAM_0234"/>
<keyword evidence="2 4" id="KW-0560">Oxidoreductase</keyword>
<organism evidence="6 7">
    <name type="scientific">Candidatus Brevifilum fermentans</name>
    <dbReference type="NCBI Taxonomy" id="1986204"/>
    <lineage>
        <taxon>Bacteria</taxon>
        <taxon>Bacillati</taxon>
        <taxon>Chloroflexota</taxon>
        <taxon>Anaerolineae</taxon>
        <taxon>Anaerolineales</taxon>
        <taxon>Anaerolineaceae</taxon>
        <taxon>Candidatus Brevifilum</taxon>
    </lineage>
</organism>
<evidence type="ECO:0000256" key="1">
    <source>
        <dbReference type="ARBA" id="ARBA00001964"/>
    </source>
</evidence>
<reference evidence="7" key="1">
    <citation type="submission" date="2017-05" db="EMBL/GenBank/DDBJ databases">
        <authorList>
            <person name="Kirkegaard R."/>
            <person name="Mcilroy J S."/>
        </authorList>
    </citation>
    <scope>NUCLEOTIDE SEQUENCE [LARGE SCALE GENOMIC DNA]</scope>
</reference>
<accession>A0A1Y6K5K5</accession>
<evidence type="ECO:0000256" key="4">
    <source>
        <dbReference type="RuleBase" id="RU365014"/>
    </source>
</evidence>
<dbReference type="RefSeq" id="WP_087861245.1">
    <property type="nucleotide sequence ID" value="NZ_LT859958.1"/>
</dbReference>
<keyword evidence="7" id="KW-1185">Reference proteome</keyword>
<dbReference type="EC" id="1.2.4.4" evidence="4"/>
<protein>
    <recommendedName>
        <fullName evidence="4">2-oxoisovalerate dehydrogenase subunit alpha</fullName>
        <ecNumber evidence="4">1.2.4.4</ecNumber>
    </recommendedName>
    <alternativeName>
        <fullName evidence="4">Branched-chain alpha-keto acid dehydrogenase E1 component alpha chain</fullName>
    </alternativeName>
</protein>
<dbReference type="EMBL" id="LT859958">
    <property type="protein sequence ID" value="SMX53300.1"/>
    <property type="molecule type" value="Genomic_DNA"/>
</dbReference>
<name>A0A1Y6K5K5_9CHLR</name>
<dbReference type="Proteomes" id="UP000195514">
    <property type="component" value="Chromosome I"/>
</dbReference>
<evidence type="ECO:0000256" key="3">
    <source>
        <dbReference type="ARBA" id="ARBA00023052"/>
    </source>
</evidence>
<dbReference type="GO" id="GO:0009083">
    <property type="term" value="P:branched-chain amino acid catabolic process"/>
    <property type="evidence" value="ECO:0007669"/>
    <property type="project" value="TreeGrafter"/>
</dbReference>
<dbReference type="GO" id="GO:0003863">
    <property type="term" value="F:branched-chain 2-oxo acid dehydrogenase activity"/>
    <property type="evidence" value="ECO:0007669"/>
    <property type="project" value="UniProtKB-EC"/>
</dbReference>
<evidence type="ECO:0000313" key="6">
    <source>
        <dbReference type="EMBL" id="SMX53300.1"/>
    </source>
</evidence>
<comment type="catalytic activity">
    <reaction evidence="4">
        <text>N(6)-[(R)-lipoyl]-L-lysyl-[protein] + 3-methyl-2-oxobutanoate + H(+) = N(6)-[(R)-S(8)-2-methylpropanoyldihydrolipoyl]-L-lysyl-[protein] + CO2</text>
        <dbReference type="Rhea" id="RHEA:13457"/>
        <dbReference type="Rhea" id="RHEA-COMP:10474"/>
        <dbReference type="Rhea" id="RHEA-COMP:10497"/>
        <dbReference type="ChEBI" id="CHEBI:11851"/>
        <dbReference type="ChEBI" id="CHEBI:15378"/>
        <dbReference type="ChEBI" id="CHEBI:16526"/>
        <dbReference type="ChEBI" id="CHEBI:83099"/>
        <dbReference type="ChEBI" id="CHEBI:83142"/>
        <dbReference type="EC" id="1.2.4.4"/>
    </reaction>
</comment>